<evidence type="ECO:0000313" key="3">
    <source>
        <dbReference type="Proteomes" id="UP000240971"/>
    </source>
</evidence>
<protein>
    <submittedName>
        <fullName evidence="2">Putative OmpL-like beta-barrel porin-2</fullName>
    </submittedName>
</protein>
<accession>A0A2P8HUI5</accession>
<gene>
    <name evidence="2" type="ORF">CLV51_1011225</name>
</gene>
<comment type="caution">
    <text evidence="2">The sequence shown here is derived from an EMBL/GenBank/DDBJ whole genome shotgun (WGS) entry which is preliminary data.</text>
</comment>
<dbReference type="EMBL" id="PYAW01000001">
    <property type="protein sequence ID" value="PSL49886.1"/>
    <property type="molecule type" value="Genomic_DNA"/>
</dbReference>
<dbReference type="OrthoDB" id="103154at2"/>
<sequence>MRKILTGAVLLMTIPAAVFSQDTTTASKIPFDGIETNWQNGSDRRDSSIFHGKYFIPSVMVDVNYTHSFNNPNDNTVVGSTALARNNEVQLSHLSLGGDFTYENARARVMLQYGTRSVVVPRNDGSPYRGQYKLADVYRYLSEAYVGYHFNKWYGINVDAGLFMSYIGLNSYYQVENWEYQASFTSDNTPWFFNGVRVQIYPSKYLKIEPWIINGWQSYGRFNKMPGVGANITWNPSSRFKILTNDYYGSDAAGIPKRKRFHSDNSMLVRYYNKPNSHGINRMAFSLTGDLGFEKGGGVSGFKKGTTDEPEQYFLSAMFYNRIWFANNKFAWTMGGGIMTNPGRYLVLLPTGQASALPNPNNPTQTEGAFPFTANPGDQFKGWDCSTNFDWMPNQSLTFRIEYVHRHSNVPYFAGKGGVTSPDGYTTTPLPADWRPDLVKSEDRIICALLFRL</sequence>
<organism evidence="2 3">
    <name type="scientific">Chitinophaga niastensis</name>
    <dbReference type="NCBI Taxonomy" id="536980"/>
    <lineage>
        <taxon>Bacteria</taxon>
        <taxon>Pseudomonadati</taxon>
        <taxon>Bacteroidota</taxon>
        <taxon>Chitinophagia</taxon>
        <taxon>Chitinophagales</taxon>
        <taxon>Chitinophagaceae</taxon>
        <taxon>Chitinophaga</taxon>
    </lineage>
</organism>
<evidence type="ECO:0000256" key="1">
    <source>
        <dbReference type="SAM" id="SignalP"/>
    </source>
</evidence>
<dbReference type="RefSeq" id="WP_106527082.1">
    <property type="nucleotide sequence ID" value="NZ_PYAW01000001.1"/>
</dbReference>
<dbReference type="InterPro" id="IPR011486">
    <property type="entry name" value="BBP2"/>
</dbReference>
<feature type="signal peptide" evidence="1">
    <location>
        <begin position="1"/>
        <end position="20"/>
    </location>
</feature>
<proteinExistence type="predicted"/>
<name>A0A2P8HUI5_CHINA</name>
<dbReference type="Pfam" id="PF07642">
    <property type="entry name" value="BBP2"/>
    <property type="match status" value="1"/>
</dbReference>
<reference evidence="2 3" key="1">
    <citation type="submission" date="2018-03" db="EMBL/GenBank/DDBJ databases">
        <title>Genomic Encyclopedia of Archaeal and Bacterial Type Strains, Phase II (KMG-II): from individual species to whole genera.</title>
        <authorList>
            <person name="Goeker M."/>
        </authorList>
    </citation>
    <scope>NUCLEOTIDE SEQUENCE [LARGE SCALE GENOMIC DNA]</scope>
    <source>
        <strain evidence="2 3">DSM 24859</strain>
    </source>
</reference>
<dbReference type="Proteomes" id="UP000240971">
    <property type="component" value="Unassembled WGS sequence"/>
</dbReference>
<feature type="chain" id="PRO_5015192823" evidence="1">
    <location>
        <begin position="21"/>
        <end position="453"/>
    </location>
</feature>
<keyword evidence="3" id="KW-1185">Reference proteome</keyword>
<dbReference type="AlphaFoldDB" id="A0A2P8HUI5"/>
<evidence type="ECO:0000313" key="2">
    <source>
        <dbReference type="EMBL" id="PSL49886.1"/>
    </source>
</evidence>
<keyword evidence="1" id="KW-0732">Signal</keyword>